<keyword evidence="3 7" id="KW-1003">Cell membrane</keyword>
<accession>A0A068U183</accession>
<dbReference type="InterPro" id="IPR006702">
    <property type="entry name" value="CASP_dom"/>
</dbReference>
<feature type="transmembrane region" description="Helical" evidence="7">
    <location>
        <begin position="115"/>
        <end position="141"/>
    </location>
</feature>
<dbReference type="STRING" id="49390.A0A068U183"/>
<organism evidence="10 11">
    <name type="scientific">Coffea canephora</name>
    <name type="common">Robusta coffee</name>
    <dbReference type="NCBI Taxonomy" id="49390"/>
    <lineage>
        <taxon>Eukaryota</taxon>
        <taxon>Viridiplantae</taxon>
        <taxon>Streptophyta</taxon>
        <taxon>Embryophyta</taxon>
        <taxon>Tracheophyta</taxon>
        <taxon>Spermatophyta</taxon>
        <taxon>Magnoliopsida</taxon>
        <taxon>eudicotyledons</taxon>
        <taxon>Gunneridae</taxon>
        <taxon>Pentapetalae</taxon>
        <taxon>asterids</taxon>
        <taxon>lamiids</taxon>
        <taxon>Gentianales</taxon>
        <taxon>Rubiaceae</taxon>
        <taxon>Ixoroideae</taxon>
        <taxon>Gardenieae complex</taxon>
        <taxon>Bertiereae - Coffeeae clade</taxon>
        <taxon>Coffeeae</taxon>
        <taxon>Coffea</taxon>
    </lineage>
</organism>
<dbReference type="PhylomeDB" id="A0A068U183"/>
<dbReference type="Gramene" id="CDP02251">
    <property type="protein sequence ID" value="CDP02251"/>
    <property type="gene ID" value="GSCOC_T00039595001"/>
</dbReference>
<protein>
    <recommendedName>
        <fullName evidence="7">CASP-like protein</fullName>
    </recommendedName>
</protein>
<sequence length="189" mass="19669">MPFKKKTKVSPEPEVDEESNESAPKAGANRGISKLDLAMRMVAAIGTLGSALAVGTANGAGPFFAGFFRFGAGYDDLPTFTFLVVTNAIVCGYLVLSLLLSIFHILKSSARVTRVILIILDTVMVAYLTGGASSAAAMVHLAHKGNGGAICQQHNSFCDRVAGALVGSFIGVVVLLLLISMSAVALSRH</sequence>
<evidence type="ECO:0000256" key="7">
    <source>
        <dbReference type="RuleBase" id="RU361233"/>
    </source>
</evidence>
<evidence type="ECO:0000256" key="4">
    <source>
        <dbReference type="ARBA" id="ARBA00022692"/>
    </source>
</evidence>
<evidence type="ECO:0000256" key="6">
    <source>
        <dbReference type="ARBA" id="ARBA00023136"/>
    </source>
</evidence>
<reference evidence="11" key="1">
    <citation type="journal article" date="2014" name="Science">
        <title>The coffee genome provides insight into the convergent evolution of caffeine biosynthesis.</title>
        <authorList>
            <person name="Denoeud F."/>
            <person name="Carretero-Paulet L."/>
            <person name="Dereeper A."/>
            <person name="Droc G."/>
            <person name="Guyot R."/>
            <person name="Pietrella M."/>
            <person name="Zheng C."/>
            <person name="Alberti A."/>
            <person name="Anthony F."/>
            <person name="Aprea G."/>
            <person name="Aury J.M."/>
            <person name="Bento P."/>
            <person name="Bernard M."/>
            <person name="Bocs S."/>
            <person name="Campa C."/>
            <person name="Cenci A."/>
            <person name="Combes M.C."/>
            <person name="Crouzillat D."/>
            <person name="Da Silva C."/>
            <person name="Daddiego L."/>
            <person name="De Bellis F."/>
            <person name="Dussert S."/>
            <person name="Garsmeur O."/>
            <person name="Gayraud T."/>
            <person name="Guignon V."/>
            <person name="Jahn K."/>
            <person name="Jamilloux V."/>
            <person name="Joet T."/>
            <person name="Labadie K."/>
            <person name="Lan T."/>
            <person name="Leclercq J."/>
            <person name="Lepelley M."/>
            <person name="Leroy T."/>
            <person name="Li L.T."/>
            <person name="Librado P."/>
            <person name="Lopez L."/>
            <person name="Munoz A."/>
            <person name="Noel B."/>
            <person name="Pallavicini A."/>
            <person name="Perrotta G."/>
            <person name="Poncet V."/>
            <person name="Pot D."/>
            <person name="Priyono X."/>
            <person name="Rigoreau M."/>
            <person name="Rouard M."/>
            <person name="Rozas J."/>
            <person name="Tranchant-Dubreuil C."/>
            <person name="VanBuren R."/>
            <person name="Zhang Q."/>
            <person name="Andrade A.C."/>
            <person name="Argout X."/>
            <person name="Bertrand B."/>
            <person name="de Kochko A."/>
            <person name="Graziosi G."/>
            <person name="Henry R.J."/>
            <person name="Jayarama X."/>
            <person name="Ming R."/>
            <person name="Nagai C."/>
            <person name="Rounsley S."/>
            <person name="Sankoff D."/>
            <person name="Giuliano G."/>
            <person name="Albert V.A."/>
            <person name="Wincker P."/>
            <person name="Lashermes P."/>
        </authorList>
    </citation>
    <scope>NUCLEOTIDE SEQUENCE [LARGE SCALE GENOMIC DNA]</scope>
    <source>
        <strain evidence="11">cv. DH200-94</strain>
    </source>
</reference>
<dbReference type="InParanoid" id="A0A068U183"/>
<dbReference type="Proteomes" id="UP000295252">
    <property type="component" value="Chromosome IX"/>
</dbReference>
<evidence type="ECO:0000256" key="3">
    <source>
        <dbReference type="ARBA" id="ARBA00022475"/>
    </source>
</evidence>
<dbReference type="PANTHER" id="PTHR36488:SF12">
    <property type="entry name" value="CASP-LIKE PROTEIN"/>
    <property type="match status" value="1"/>
</dbReference>
<feature type="transmembrane region" description="Helical" evidence="7">
    <location>
        <begin position="42"/>
        <end position="68"/>
    </location>
</feature>
<evidence type="ECO:0000256" key="5">
    <source>
        <dbReference type="ARBA" id="ARBA00022989"/>
    </source>
</evidence>
<dbReference type="OMA" id="NSHAMWQ"/>
<dbReference type="NCBIfam" id="TIGR01569">
    <property type="entry name" value="A_tha_TIGR01569"/>
    <property type="match status" value="1"/>
</dbReference>
<dbReference type="PANTHER" id="PTHR36488">
    <property type="entry name" value="CASP-LIKE PROTEIN 1U1"/>
    <property type="match status" value="1"/>
</dbReference>
<name>A0A068U183_COFCA</name>
<dbReference type="Pfam" id="PF04535">
    <property type="entry name" value="CASP_dom"/>
    <property type="match status" value="1"/>
</dbReference>
<feature type="transmembrane region" description="Helical" evidence="7">
    <location>
        <begin position="80"/>
        <end position="103"/>
    </location>
</feature>
<comment type="similarity">
    <text evidence="2 7">Belongs to the Casparian strip membrane proteins (CASP) family.</text>
</comment>
<keyword evidence="5 7" id="KW-1133">Transmembrane helix</keyword>
<feature type="transmembrane region" description="Helical" evidence="7">
    <location>
        <begin position="161"/>
        <end position="186"/>
    </location>
</feature>
<feature type="domain" description="Casparian strip membrane protein" evidence="9">
    <location>
        <begin position="30"/>
        <end position="174"/>
    </location>
</feature>
<comment type="subunit">
    <text evidence="7">Homodimer and heterodimers.</text>
</comment>
<evidence type="ECO:0000313" key="10">
    <source>
        <dbReference type="EMBL" id="CDP02251.1"/>
    </source>
</evidence>
<gene>
    <name evidence="10" type="ORF">GSCOC_T00039595001</name>
</gene>
<dbReference type="InterPro" id="IPR044173">
    <property type="entry name" value="CASPL"/>
</dbReference>
<keyword evidence="6 7" id="KW-0472">Membrane</keyword>
<evidence type="ECO:0000259" key="9">
    <source>
        <dbReference type="Pfam" id="PF04535"/>
    </source>
</evidence>
<proteinExistence type="inferred from homology"/>
<dbReference type="EMBL" id="HG739092">
    <property type="protein sequence ID" value="CDP02251.1"/>
    <property type="molecule type" value="Genomic_DNA"/>
</dbReference>
<evidence type="ECO:0000256" key="1">
    <source>
        <dbReference type="ARBA" id="ARBA00004651"/>
    </source>
</evidence>
<feature type="region of interest" description="Disordered" evidence="8">
    <location>
        <begin position="1"/>
        <end position="28"/>
    </location>
</feature>
<evidence type="ECO:0000256" key="2">
    <source>
        <dbReference type="ARBA" id="ARBA00007651"/>
    </source>
</evidence>
<evidence type="ECO:0000313" key="11">
    <source>
        <dbReference type="Proteomes" id="UP000295252"/>
    </source>
</evidence>
<dbReference type="InterPro" id="IPR006459">
    <property type="entry name" value="CASP/CASPL"/>
</dbReference>
<keyword evidence="11" id="KW-1185">Reference proteome</keyword>
<evidence type="ECO:0000256" key="8">
    <source>
        <dbReference type="SAM" id="MobiDB-lite"/>
    </source>
</evidence>
<dbReference type="AlphaFoldDB" id="A0A068U183"/>
<dbReference type="GO" id="GO:0005886">
    <property type="term" value="C:plasma membrane"/>
    <property type="evidence" value="ECO:0007669"/>
    <property type="project" value="UniProtKB-SubCell"/>
</dbReference>
<dbReference type="OrthoDB" id="753675at2759"/>
<keyword evidence="4 7" id="KW-0812">Transmembrane</keyword>
<comment type="subcellular location">
    <subcellularLocation>
        <location evidence="1 7">Cell membrane</location>
        <topology evidence="1 7">Multi-pass membrane protein</topology>
    </subcellularLocation>
</comment>